<feature type="domain" description="PI3K/PI4K catalytic" evidence="13">
    <location>
        <begin position="2803"/>
        <end position="3113"/>
    </location>
</feature>
<dbReference type="InterPro" id="IPR021668">
    <property type="entry name" value="TAN"/>
</dbReference>
<evidence type="ECO:0000313" key="15">
    <source>
        <dbReference type="EMBL" id="KAK0550249.1"/>
    </source>
</evidence>
<protein>
    <recommendedName>
        <fullName evidence="2">Serine/threonine-protein kinase TEL1</fullName>
    </recommendedName>
    <alternativeName>
        <fullName evidence="7">ATM homolog</fullName>
    </alternativeName>
    <alternativeName>
        <fullName evidence="9 10">DNA-damage checkpoint kinase TEL1</fullName>
    </alternativeName>
    <alternativeName>
        <fullName evidence="3">Serine/threonine-protein kinase tel1</fullName>
    </alternativeName>
    <alternativeName>
        <fullName evidence="8">Telomere length regulation protein 1</fullName>
    </alternativeName>
</protein>
<dbReference type="CDD" id="cd05171">
    <property type="entry name" value="PIKKc_ATM"/>
    <property type="match status" value="1"/>
</dbReference>
<dbReference type="PROSITE" id="PS00916">
    <property type="entry name" value="PI3_4_KINASE_2"/>
    <property type="match status" value="1"/>
</dbReference>
<dbReference type="Pfam" id="PF11640">
    <property type="entry name" value="TAN"/>
    <property type="match status" value="1"/>
</dbReference>
<evidence type="ECO:0000313" key="16">
    <source>
        <dbReference type="Proteomes" id="UP001176517"/>
    </source>
</evidence>
<feature type="region of interest" description="Disordered" evidence="12">
    <location>
        <begin position="190"/>
        <end position="216"/>
    </location>
</feature>
<feature type="compositionally biased region" description="Low complexity" evidence="12">
    <location>
        <begin position="193"/>
        <end position="216"/>
    </location>
</feature>
<dbReference type="Gene3D" id="1.10.1070.11">
    <property type="entry name" value="Phosphatidylinositol 3-/4-kinase, catalytic domain"/>
    <property type="match status" value="1"/>
</dbReference>
<dbReference type="EMBL" id="JAPDMZ010000096">
    <property type="protein sequence ID" value="KAK0550249.1"/>
    <property type="molecule type" value="Genomic_DNA"/>
</dbReference>
<evidence type="ECO:0000256" key="10">
    <source>
        <dbReference type="ARBA" id="ARBA00032467"/>
    </source>
</evidence>
<feature type="compositionally biased region" description="Polar residues" evidence="12">
    <location>
        <begin position="802"/>
        <end position="828"/>
    </location>
</feature>
<gene>
    <name evidence="15" type="primary">TEL1</name>
    <name evidence="15" type="ORF">OC846_003729</name>
</gene>
<keyword evidence="4" id="KW-0723">Serine/threonine-protein kinase</keyword>
<dbReference type="InterPro" id="IPR011009">
    <property type="entry name" value="Kinase-like_dom_sf"/>
</dbReference>
<dbReference type="InterPro" id="IPR038980">
    <property type="entry name" value="ATM_plant"/>
</dbReference>
<evidence type="ECO:0000256" key="12">
    <source>
        <dbReference type="SAM" id="MobiDB-lite"/>
    </source>
</evidence>
<keyword evidence="16" id="KW-1185">Reference proteome</keyword>
<evidence type="ECO:0000256" key="4">
    <source>
        <dbReference type="ARBA" id="ARBA00022527"/>
    </source>
</evidence>
<evidence type="ECO:0000256" key="1">
    <source>
        <dbReference type="ARBA" id="ARBA00010769"/>
    </source>
</evidence>
<evidence type="ECO:0000256" key="2">
    <source>
        <dbReference type="ARBA" id="ARBA00014619"/>
    </source>
</evidence>
<dbReference type="GO" id="GO:0006281">
    <property type="term" value="P:DNA repair"/>
    <property type="evidence" value="ECO:0007669"/>
    <property type="project" value="InterPro"/>
</dbReference>
<dbReference type="PROSITE" id="PS50290">
    <property type="entry name" value="PI3_4_KINASE_3"/>
    <property type="match status" value="1"/>
</dbReference>
<dbReference type="InterPro" id="IPR014009">
    <property type="entry name" value="PIK_FAT"/>
</dbReference>
<proteinExistence type="inferred from homology"/>
<feature type="region of interest" description="Disordered" evidence="12">
    <location>
        <begin position="794"/>
        <end position="828"/>
    </location>
</feature>
<accession>A0AAN6GNI4</accession>
<feature type="region of interest" description="Disordered" evidence="12">
    <location>
        <begin position="443"/>
        <end position="506"/>
    </location>
</feature>
<evidence type="ECO:0000256" key="11">
    <source>
        <dbReference type="ARBA" id="ARBA00047899"/>
    </source>
</evidence>
<evidence type="ECO:0000256" key="8">
    <source>
        <dbReference type="ARBA" id="ARBA00030222"/>
    </source>
</evidence>
<sequence>MAPLLKDTWQLLESAKVKERGEGVARLRQLFSMRVNILHVAEHSKSNGGTYFLRTINALTACVTADRQALLKKHPKWQEAPTQALASLRKSSNAVRWFIEQANSHFDQQCLRVLLTHITSVANDRGTLFEPIALDYIKALSTLLSHPPHVQHIPADLWSHTLSFCFNALLGNKLGTPLPTQIRDEDWKMRELGPTPDSASSGAPSPQASSSLPSLGPRKEVGLQTHSLIAVVAALVTSPSAPLLNDKRGISVLYKFAAFLEMYPVAGLAHVEALRCVNSTLLLLMLNERRVTVLFVERIWKTVVPWLSGRLKELKEQVVSFAIIALPILASADLVFRGEQTDSIESEVRKIDAVRQLHELILAESSSRAGADALALESVQLVIDADEHSDMHASTASACLHLKTFRPVRHWAAQQTLSWACLQLLADCTALLTQWSQPSLSHTAHGEEALEPNGNGLDTSVKSGKRREINGGSRTAGSVRRSPSVLLTSPERSPRKRRKLENGGTAASSVAERLAVASTPYDALNALLDELEVKSGDSFATRQTRRIWAFQAVAFIAERHWSSLDNLARRDVLEVLHTQLDMPIDESHPALFLALAACAVAESDLHKNNHQKTEVHEDFWAQIWTETLRKVSVPATSRAAAHAACALLAQDAPLLHSHRLLASLRTFLQNLENEAPSAFADSTCALMRESLRHASTDVVLAKANLETRVLDWISRSWSSLSSSSRRSRLQTSHEELDAVDLALLLIQVCRLAKQGRLVRPEAVIENSDLLESLRTMKQLAVARDFLFEAKFPSEKRHDTDPDSISSPTGSSASVVTQGEDASSDSLHPMTTTQRRCYDMLTQSASDLHAQVTLRPIDGVPFDTPLDSPFAVTSLEDTLRILHFSISALALDSSLGVGGFRTPGKLKPIADALFVDFLRILKEPRWSISDRLLLLQTLRPILPPPSPSLNDQGDKWLSQALVEVGEQSGVARILVAAVPQSRSSQPLRVLSTLWSSSSLSISKVLDVFQATLKSLTSTTAGNLDSNGAENAIQDDDNDDIITAESRTETAIAPASAAHQHAFGAGVSICVEAIAMLPFLGRIDEDRNMDAWLGSHLLQVSDQLFVPIASAVLDAMASGRLDLSLNDVDAILNRIGSSLLTSYEYGRRPDVQILGAAFIQATADLWKPSNGDGVAEDFQMNVMDFFSFFVQQATRIRSWKVRLHLIGTLNAFLDVDPLQELWAEMDENFVPPETVLVQFGSDQDFAVRFVAARAQALAVQRSQIYGRDAKQLFAVIREQMTKDFKDFAMTATLLLFAANVAICSSFCRSLAMEKIIETVCDANRYLPMTHAVLKQVSAKLGIAGTQVLYKAFSASTAFETLEAQKDPLNLDVKTLGYTTIQDYIEHVISDVGTTLILYDGGRGMTHFKSLADICEMDLGEALKLCFPRVVAHRLVWMGANPSPGSDLERTYAETLEQIEVCAIEDLQLKPSAARGLLRDIISEHFYDIVVAMLKLLFDPHLSTEGTAMRFINSVDPSCAVTLRHLRGPVKSSREWQPHEPYAPYADAKAVYNGLATLRIASPSSAFDAAQVFNTVHLMLEAILCDTYLNDQLRHLDALKLWIAFNHTTVSTETILLRTILHGTVLIMHNEDLASAVFGITEWCLNMIATSDVVPTHQTGDDLSSAAHIVSRLTNGAGDGSRTGRGEEQDLLNRLETSALSLYEHNLAARQIVAYSLCAWPRRLDGRLAEIVNEIDLNDARRILASMRGRTIEAHHLETIISKLQWSGDASKLQEFAESDLWRILLMIGEQQRGTTAKTVQPLANLGDALADLIHALGGRLRAPSLATLNDLSNIVEICIGPQDSKHEVPAVAAEIAQIKLLTRSHLLEDLHSDDAGTVFASYKMLRRLRAVDQTQGPHSSFPNDHDEQELELVAIVDLDGVANSAHVDEPATLPAELTSYETWVTAVAQYLLLSLAGALQDAFLFQVGSTIETNSLLAGKLIPILMLLLCTAADYEYVGTSESSKVAAHFTSVLSNDKAPLQCWSTIVDSLLYIRANAQQAYDFKLEIDTLLMARRSLDCKLYSTALMLIELAVDSRTRRARLTGDKTSTPLENRISSLETELLHVIFANIDDPDGLHGIPEPDVKEAFLRQLHHEGHWRRALDVYASKIESDLGTSMSTKIADLRPLNSTLHHMGFNRLASMLLQTSANSVETAQYDISAPQDLDLSFDIAWRLGQWDLPNNVATETSGQGHGLWCALRAVNRESEPTVAARAVAVAAGAEVAKLRDISLESFVATRKLCRGILSFREIRAVVTGTARLHRDLQIAEMRDRCSQLDHADFEYDDMEQICAVRHAIISMHRQKLVSEQIGDLRHSALGQVVDLETSVLLNSSRCARKYNNSQKALTAVTLAQEVQTFCPETLNALAIMDEYASVLWDEGNHSMALKALQQYQTCVDSAGPTPDRADKHALVLARRGTWTATARAETARVIENNFFKVAIRNILHAAARSKEHARIAFQYAVFADGQYRHHVTSPEHHRVRRFYEQRCEEFLLTQQEYERSKTRHLKIHLNKIQKLRDADGMQLKTYEEACANFLAKALEMYATSLCCSSEHDAAVFPFISLWFENSSDTTTNELLAGYLPYIPSAKFIPLTHQLSARLIPATPTSQASPTPRTFGTNLFKLMSDMSREHPYHTLYPIFALRKAGLDFHQSRSKSASPSPSVSSQAARATAAEAIWNQVQSNPRLTARARMFEEACLGYVEWAEVNLKEQLPHLFLTNGQIKKGPHKMPSRLRMSRWKHLDVPIATKSLPVDMSGSYQHFVSITRYSEMFNTAGGLHLPKINECIGSDGKRYKQLFKHQDDLRQDAVIQQVFRLANDLLMKDQRSRVRRLAVRDYIVLPLGPQCGLLEFVPNTKPLGEVLTNLHDKLDTDFRAQEAKIQLQNASRQTPPSRVKVYADVCQRFPPAMRYHFLEAQKVPAAWQVMRLGYTRSVATTSIVGHILGMGDRHVSNILMDEDSGEVVHIDFGIVFEQGKMLPVPELVPFRLTRDLVDGMGILGVEGVYRRCCEETLRVLRDGADTIKQVLEVFKYDPLFEWMTNPIKLLRAQPAAEEDAEGYRSSVAVGRSTATTSDAPGSGHQDTAEISADHAVSTVMAKLSKSLSVEYTVNDLIQQARNVDHLGAIYFVKYQHFPRVTIFIIFKAKNRFYVTQQ</sequence>
<comment type="catalytic activity">
    <reaction evidence="11">
        <text>L-threonyl-[protein] + ATP = O-phospho-L-threonyl-[protein] + ADP + H(+)</text>
        <dbReference type="Rhea" id="RHEA:46608"/>
        <dbReference type="Rhea" id="RHEA-COMP:11060"/>
        <dbReference type="Rhea" id="RHEA-COMP:11605"/>
        <dbReference type="ChEBI" id="CHEBI:15378"/>
        <dbReference type="ChEBI" id="CHEBI:30013"/>
        <dbReference type="ChEBI" id="CHEBI:30616"/>
        <dbReference type="ChEBI" id="CHEBI:61977"/>
        <dbReference type="ChEBI" id="CHEBI:456216"/>
        <dbReference type="EC" id="2.7.11.1"/>
    </reaction>
</comment>
<keyword evidence="5 15" id="KW-0808">Transferase</keyword>
<name>A0AAN6GNI4_9BASI</name>
<dbReference type="SUPFAM" id="SSF56112">
    <property type="entry name" value="Protein kinase-like (PK-like)"/>
    <property type="match status" value="1"/>
</dbReference>
<dbReference type="InterPro" id="IPR036940">
    <property type="entry name" value="PI3/4_kinase_cat_sf"/>
</dbReference>
<evidence type="ECO:0000256" key="6">
    <source>
        <dbReference type="ARBA" id="ARBA00022777"/>
    </source>
</evidence>
<dbReference type="Gene3D" id="3.30.1010.10">
    <property type="entry name" value="Phosphatidylinositol 3-kinase Catalytic Subunit, Chain A, domain 4"/>
    <property type="match status" value="1"/>
</dbReference>
<evidence type="ECO:0000259" key="13">
    <source>
        <dbReference type="PROSITE" id="PS50290"/>
    </source>
</evidence>
<dbReference type="SMART" id="SM01342">
    <property type="entry name" value="TAN"/>
    <property type="match status" value="1"/>
</dbReference>
<dbReference type="InterPro" id="IPR018936">
    <property type="entry name" value="PI3/4_kinase_CS"/>
</dbReference>
<dbReference type="PANTHER" id="PTHR37079">
    <property type="entry name" value="SERINE/THREONINE-PROTEIN KINASE ATM"/>
    <property type="match status" value="1"/>
</dbReference>
<dbReference type="InterPro" id="IPR044107">
    <property type="entry name" value="PIKKc_ATM"/>
</dbReference>
<reference evidence="15" key="1">
    <citation type="journal article" date="2023" name="PhytoFront">
        <title>Draft Genome Resources of Seven Strains of Tilletia horrida, Causal Agent of Kernel Smut of Rice.</title>
        <authorList>
            <person name="Khanal S."/>
            <person name="Antony Babu S."/>
            <person name="Zhou X.G."/>
        </authorList>
    </citation>
    <scope>NUCLEOTIDE SEQUENCE</scope>
    <source>
        <strain evidence="15">TX6</strain>
    </source>
</reference>
<dbReference type="PROSITE" id="PS51189">
    <property type="entry name" value="FAT"/>
    <property type="match status" value="1"/>
</dbReference>
<evidence type="ECO:0000256" key="9">
    <source>
        <dbReference type="ARBA" id="ARBA00031460"/>
    </source>
</evidence>
<feature type="domain" description="FAT" evidence="14">
    <location>
        <begin position="2050"/>
        <end position="2681"/>
    </location>
</feature>
<evidence type="ECO:0000256" key="5">
    <source>
        <dbReference type="ARBA" id="ARBA00022679"/>
    </source>
</evidence>
<evidence type="ECO:0000256" key="7">
    <source>
        <dbReference type="ARBA" id="ARBA00030020"/>
    </source>
</evidence>
<dbReference type="PANTHER" id="PTHR37079:SF4">
    <property type="entry name" value="SERINE_THREONINE-PROTEIN KINASE ATM"/>
    <property type="match status" value="1"/>
</dbReference>
<evidence type="ECO:0000256" key="3">
    <source>
        <dbReference type="ARBA" id="ARBA00020288"/>
    </source>
</evidence>
<keyword evidence="6 15" id="KW-0418">Kinase</keyword>
<comment type="similarity">
    <text evidence="1">Belongs to the PI3/PI4-kinase family. ATM subfamily.</text>
</comment>
<comment type="caution">
    <text evidence="15">The sequence shown here is derived from an EMBL/GenBank/DDBJ whole genome shotgun (WGS) entry which is preliminary data.</text>
</comment>
<dbReference type="SMART" id="SM00146">
    <property type="entry name" value="PI3Kc"/>
    <property type="match status" value="1"/>
</dbReference>
<dbReference type="Pfam" id="PF00454">
    <property type="entry name" value="PI3_PI4_kinase"/>
    <property type="match status" value="1"/>
</dbReference>
<organism evidence="15 16">
    <name type="scientific">Tilletia horrida</name>
    <dbReference type="NCBI Taxonomy" id="155126"/>
    <lineage>
        <taxon>Eukaryota</taxon>
        <taxon>Fungi</taxon>
        <taxon>Dikarya</taxon>
        <taxon>Basidiomycota</taxon>
        <taxon>Ustilaginomycotina</taxon>
        <taxon>Exobasidiomycetes</taxon>
        <taxon>Tilletiales</taxon>
        <taxon>Tilletiaceae</taxon>
        <taxon>Tilletia</taxon>
    </lineage>
</organism>
<dbReference type="Proteomes" id="UP001176517">
    <property type="component" value="Unassembled WGS sequence"/>
</dbReference>
<dbReference type="PROSITE" id="PS00915">
    <property type="entry name" value="PI3_4_KINASE_1"/>
    <property type="match status" value="1"/>
</dbReference>
<evidence type="ECO:0000259" key="14">
    <source>
        <dbReference type="PROSITE" id="PS51189"/>
    </source>
</evidence>
<dbReference type="InterPro" id="IPR000403">
    <property type="entry name" value="PI3/4_kinase_cat_dom"/>
</dbReference>
<dbReference type="GO" id="GO:0004674">
    <property type="term" value="F:protein serine/threonine kinase activity"/>
    <property type="evidence" value="ECO:0007669"/>
    <property type="project" value="UniProtKB-KW"/>
</dbReference>